<evidence type="ECO:0000256" key="3">
    <source>
        <dbReference type="ARBA" id="ARBA00005566"/>
    </source>
</evidence>
<gene>
    <name evidence="8" type="primary">LOC101876798</name>
</gene>
<feature type="region of interest" description="Disordered" evidence="7">
    <location>
        <begin position="215"/>
        <end position="247"/>
    </location>
</feature>
<dbReference type="GO" id="GO:0034080">
    <property type="term" value="P:CENP-A containing chromatin assembly"/>
    <property type="evidence" value="ECO:0007669"/>
    <property type="project" value="InterPro"/>
</dbReference>
<dbReference type="InterPro" id="IPR007902">
    <property type="entry name" value="Chl4/mis15/CENP-N"/>
</dbReference>
<dbReference type="GO" id="GO:0007059">
    <property type="term" value="P:chromosome segregation"/>
    <property type="evidence" value="ECO:0007669"/>
    <property type="project" value="InterPro"/>
</dbReference>
<dbReference type="PANTHER" id="PTHR46790:SF1">
    <property type="entry name" value="CENTROMERE PROTEIN N"/>
    <property type="match status" value="1"/>
</dbReference>
<dbReference type="AlphaFoldDB" id="A0A8C6JUN8"/>
<keyword evidence="5" id="KW-0539">Nucleus</keyword>
<feature type="compositionally biased region" description="Basic and acidic residues" evidence="7">
    <location>
        <begin position="219"/>
        <end position="246"/>
    </location>
</feature>
<accession>A0A8V5GV27</accession>
<protein>
    <submittedName>
        <fullName evidence="8">Uncharacterized protein</fullName>
    </submittedName>
</protein>
<proteinExistence type="inferred from homology"/>
<reference evidence="8" key="2">
    <citation type="submission" date="2025-08" db="UniProtKB">
        <authorList>
            <consortium name="Ensembl"/>
        </authorList>
    </citation>
    <scope>IDENTIFICATION</scope>
</reference>
<keyword evidence="6" id="KW-0137">Centromere</keyword>
<evidence type="ECO:0000256" key="1">
    <source>
        <dbReference type="ARBA" id="ARBA00004123"/>
    </source>
</evidence>
<sequence>MDKAVAEYIQATLKKIPRHEIKAMLQKWGLLSENELQTINFGQIKWKIIRDIFHLCEGIPGGIKEVGVLDIIYTHAYAHKRTWKAYQLLTTAEKETVFFDIRDFKKKFKRRLRLLVGKVIINFKEHEDNAIWIRIVWGTPYGEQNQYRVGYVVYHSQTPYVFISLSRYTSNLPMLCQALVVATDSHDICTMDLQGHCLNSLKDIVFKTSDQNIQTSHSEPVKDHSVEPESDLRLVDENRSSREKTQRMNQQIFGDYPLPKLEHVQYKLLTMFKSNPKQDVLYQKEPFRCLVKFSSPHLLESVKSLAATNMVDAPLSPLLTALVQRPRNHFTITEKTDSMRISESLI</sequence>
<evidence type="ECO:0000313" key="8">
    <source>
        <dbReference type="Ensembl" id="ENSMUNP00000019254.2"/>
    </source>
</evidence>
<organism evidence="8 9">
    <name type="scientific">Melopsittacus undulatus</name>
    <name type="common">Budgerigar</name>
    <name type="synonym">Psittacus undulatus</name>
    <dbReference type="NCBI Taxonomy" id="13146"/>
    <lineage>
        <taxon>Eukaryota</taxon>
        <taxon>Metazoa</taxon>
        <taxon>Chordata</taxon>
        <taxon>Craniata</taxon>
        <taxon>Vertebrata</taxon>
        <taxon>Euteleostomi</taxon>
        <taxon>Archelosauria</taxon>
        <taxon>Archosauria</taxon>
        <taxon>Dinosauria</taxon>
        <taxon>Saurischia</taxon>
        <taxon>Theropoda</taxon>
        <taxon>Coelurosauria</taxon>
        <taxon>Aves</taxon>
        <taxon>Neognathae</taxon>
        <taxon>Neoaves</taxon>
        <taxon>Telluraves</taxon>
        <taxon>Australaves</taxon>
        <taxon>Psittaciformes</taxon>
        <taxon>Psittaculidae</taxon>
        <taxon>Melopsittacus</taxon>
    </lineage>
</organism>
<reference evidence="8" key="1">
    <citation type="submission" date="2020-03" db="EMBL/GenBank/DDBJ databases">
        <title>Melopsittacus undulatus (budgerigar) genome, bMelUnd1, maternal haplotype with Z.</title>
        <authorList>
            <person name="Gedman G."/>
            <person name="Mountcastle J."/>
            <person name="Haase B."/>
            <person name="Formenti G."/>
            <person name="Wright T."/>
            <person name="Apodaca J."/>
            <person name="Pelan S."/>
            <person name="Chow W."/>
            <person name="Rhie A."/>
            <person name="Howe K."/>
            <person name="Fedrigo O."/>
            <person name="Jarvis E.D."/>
        </authorList>
    </citation>
    <scope>NUCLEOTIDE SEQUENCE [LARGE SCALE GENOMIC DNA]</scope>
</reference>
<accession>A0A8C6JUN8</accession>
<dbReference type="InterPro" id="IPR052011">
    <property type="entry name" value="CENP-NAC/CAD_complex"/>
</dbReference>
<evidence type="ECO:0000256" key="2">
    <source>
        <dbReference type="ARBA" id="ARBA00004584"/>
    </source>
</evidence>
<keyword evidence="9" id="KW-1185">Reference proteome</keyword>
<evidence type="ECO:0000256" key="7">
    <source>
        <dbReference type="SAM" id="MobiDB-lite"/>
    </source>
</evidence>
<reference evidence="8" key="3">
    <citation type="submission" date="2025-09" db="UniProtKB">
        <authorList>
            <consortium name="Ensembl"/>
        </authorList>
    </citation>
    <scope>IDENTIFICATION</scope>
</reference>
<dbReference type="PANTHER" id="PTHR46790">
    <property type="entry name" value="CENTROMERE PROTEIN N"/>
    <property type="match status" value="1"/>
</dbReference>
<name>A0A8C6JUN8_MELUD</name>
<dbReference type="Ensembl" id="ENSMUNT00000022086.2">
    <property type="protein sequence ID" value="ENSMUNP00000019254.2"/>
    <property type="gene ID" value="ENSMUNG00000014717.2"/>
</dbReference>
<dbReference type="OrthoDB" id="6585699at2759"/>
<dbReference type="Proteomes" id="UP000694405">
    <property type="component" value="Chromosome Z"/>
</dbReference>
<keyword evidence="4" id="KW-0158">Chromosome</keyword>
<dbReference type="GO" id="GO:0005654">
    <property type="term" value="C:nucleoplasm"/>
    <property type="evidence" value="ECO:0007669"/>
    <property type="project" value="TreeGrafter"/>
</dbReference>
<comment type="subcellular location">
    <subcellularLocation>
        <location evidence="2">Chromosome</location>
        <location evidence="2">Centromere</location>
    </subcellularLocation>
    <subcellularLocation>
        <location evidence="1">Nucleus</location>
    </subcellularLocation>
</comment>
<evidence type="ECO:0000256" key="5">
    <source>
        <dbReference type="ARBA" id="ARBA00023242"/>
    </source>
</evidence>
<evidence type="ECO:0000256" key="4">
    <source>
        <dbReference type="ARBA" id="ARBA00022454"/>
    </source>
</evidence>
<comment type="similarity">
    <text evidence="3">Belongs to the CENP-N/CHL4 family.</text>
</comment>
<dbReference type="GO" id="GO:0000775">
    <property type="term" value="C:chromosome, centromeric region"/>
    <property type="evidence" value="ECO:0007669"/>
    <property type="project" value="UniProtKB-SubCell"/>
</dbReference>
<dbReference type="Pfam" id="PF05238">
    <property type="entry name" value="CENP-N"/>
    <property type="match status" value="1"/>
</dbReference>
<evidence type="ECO:0000256" key="6">
    <source>
        <dbReference type="ARBA" id="ARBA00023328"/>
    </source>
</evidence>
<evidence type="ECO:0000313" key="9">
    <source>
        <dbReference type="Proteomes" id="UP000694405"/>
    </source>
</evidence>